<evidence type="ECO:0000256" key="4">
    <source>
        <dbReference type="ARBA" id="ARBA00022679"/>
    </source>
</evidence>
<dbReference type="Pfam" id="PF03033">
    <property type="entry name" value="Glyco_transf_28"/>
    <property type="match status" value="1"/>
</dbReference>
<comment type="catalytic activity">
    <reaction evidence="10">
        <text>di-trans,octa-cis-undecaprenyl diphospho-N-acetyl-alpha-D-muramoyl-L-alanyl-D-glutamyl-meso-2,6-diaminopimeloyl-D-alanyl-D-alanine + UDP-N-acetyl-alpha-D-glucosamine = di-trans,octa-cis-undecaprenyl diphospho-[N-acetyl-alpha-D-glucosaminyl-(1-&gt;4)]-N-acetyl-alpha-D-muramoyl-L-alanyl-D-glutamyl-meso-2,6-diaminopimeloyl-D-alanyl-D-alanine + UDP + H(+)</text>
        <dbReference type="Rhea" id="RHEA:31227"/>
        <dbReference type="ChEBI" id="CHEBI:15378"/>
        <dbReference type="ChEBI" id="CHEBI:57705"/>
        <dbReference type="ChEBI" id="CHEBI:58223"/>
        <dbReference type="ChEBI" id="CHEBI:61387"/>
        <dbReference type="ChEBI" id="CHEBI:61388"/>
        <dbReference type="EC" id="2.4.1.227"/>
    </reaction>
</comment>
<dbReference type="GO" id="GO:0008360">
    <property type="term" value="P:regulation of cell shape"/>
    <property type="evidence" value="ECO:0007669"/>
    <property type="project" value="UniProtKB-KW"/>
</dbReference>
<evidence type="ECO:0000256" key="10">
    <source>
        <dbReference type="HAMAP-Rule" id="MF_00033"/>
    </source>
</evidence>
<dbReference type="EMBL" id="FOQD01000001">
    <property type="protein sequence ID" value="SFH55065.1"/>
    <property type="molecule type" value="Genomic_DNA"/>
</dbReference>
<name>A0A1I3AYB6_9PLAN</name>
<dbReference type="EC" id="2.4.1.227" evidence="10"/>
<evidence type="ECO:0000256" key="2">
    <source>
        <dbReference type="ARBA" id="ARBA00022618"/>
    </source>
</evidence>
<dbReference type="GO" id="GO:0005975">
    <property type="term" value="P:carbohydrate metabolic process"/>
    <property type="evidence" value="ECO:0007669"/>
    <property type="project" value="InterPro"/>
</dbReference>
<sequence>MSEWSLVISGGGSGGHLFPALAVVEELRKRPNGPSRVLFLTSQRAIEKTILDPYGVEQIALPAVESHQFRSRPIRSLWNLRAAVSQASATLRSLPRPVVLGAGGYGSIPGGLAAWWMKCPLVLLEQNIVPGRATSLLSRFAQVICTSFENSERHFPERPKIVCTGNPVRADVAGQTKYEPDLDRKILLVLGGSQGAAFLNRSLLRFGQHNGGALEGWSIVHQTGESDCELVRQTYRDLGIAAEVAPFFDDLADRYQAASLVVTRAGGTTLAEIACAGLPAVIVPYLGSLRDHQLRNAQLFVRGGGAMLVEQLGTASDEQDLGFVIQTCLSNLELRRQLSQGIRTFARPDAAEKVAGIVKKFSRTL</sequence>
<comment type="function">
    <text evidence="10">Cell wall formation. Catalyzes the transfer of a GlcNAc subunit on undecaprenyl-pyrophosphoryl-MurNAc-pentapeptide (lipid intermediate I) to form undecaprenyl-pyrophosphoryl-MurNAc-(pentapeptide)GlcNAc (lipid intermediate II).</text>
</comment>
<organism evidence="13 14">
    <name type="scientific">Planctomicrobium piriforme</name>
    <dbReference type="NCBI Taxonomy" id="1576369"/>
    <lineage>
        <taxon>Bacteria</taxon>
        <taxon>Pseudomonadati</taxon>
        <taxon>Planctomycetota</taxon>
        <taxon>Planctomycetia</taxon>
        <taxon>Planctomycetales</taxon>
        <taxon>Planctomycetaceae</taxon>
        <taxon>Planctomicrobium</taxon>
    </lineage>
</organism>
<dbReference type="AlphaFoldDB" id="A0A1I3AYB6"/>
<evidence type="ECO:0000256" key="7">
    <source>
        <dbReference type="ARBA" id="ARBA00023136"/>
    </source>
</evidence>
<proteinExistence type="inferred from homology"/>
<feature type="binding site" evidence="10">
    <location>
        <position position="293"/>
    </location>
    <ligand>
        <name>UDP-N-acetyl-alpha-D-glucosamine</name>
        <dbReference type="ChEBI" id="CHEBI:57705"/>
    </ligand>
</feature>
<dbReference type="GO" id="GO:0051301">
    <property type="term" value="P:cell division"/>
    <property type="evidence" value="ECO:0007669"/>
    <property type="project" value="UniProtKB-KW"/>
</dbReference>
<keyword evidence="8 10" id="KW-0131">Cell cycle</keyword>
<dbReference type="PANTHER" id="PTHR21015">
    <property type="entry name" value="UDP-N-ACETYLGLUCOSAMINE--N-ACETYLMURAMYL-(PENTAPEPTIDE) PYROPHOSPHORYL-UNDECAPRENOL N-ACETYLGLUCOSAMINE TRANSFERASE 1"/>
    <property type="match status" value="1"/>
</dbReference>
<keyword evidence="6 10" id="KW-0573">Peptidoglycan synthesis</keyword>
<dbReference type="GO" id="GO:0009252">
    <property type="term" value="P:peptidoglycan biosynthetic process"/>
    <property type="evidence" value="ECO:0007669"/>
    <property type="project" value="UniProtKB-UniRule"/>
</dbReference>
<keyword evidence="9 10" id="KW-0961">Cell wall biogenesis/degradation</keyword>
<dbReference type="GO" id="GO:0050511">
    <property type="term" value="F:undecaprenyldiphospho-muramoylpentapeptide beta-N-acetylglucosaminyltransferase activity"/>
    <property type="evidence" value="ECO:0007669"/>
    <property type="project" value="UniProtKB-UniRule"/>
</dbReference>
<reference evidence="14" key="1">
    <citation type="submission" date="2016-10" db="EMBL/GenBank/DDBJ databases">
        <authorList>
            <person name="Varghese N."/>
            <person name="Submissions S."/>
        </authorList>
    </citation>
    <scope>NUCLEOTIDE SEQUENCE [LARGE SCALE GENOMIC DNA]</scope>
    <source>
        <strain evidence="14">DSM 26348</strain>
    </source>
</reference>
<dbReference type="CDD" id="cd03785">
    <property type="entry name" value="GT28_MurG"/>
    <property type="match status" value="1"/>
</dbReference>
<evidence type="ECO:0000256" key="1">
    <source>
        <dbReference type="ARBA" id="ARBA00022475"/>
    </source>
</evidence>
<feature type="domain" description="Glycosyltransferase family 28 N-terminal" evidence="11">
    <location>
        <begin position="7"/>
        <end position="144"/>
    </location>
</feature>
<feature type="binding site" evidence="10">
    <location>
        <position position="169"/>
    </location>
    <ligand>
        <name>UDP-N-acetyl-alpha-D-glucosamine</name>
        <dbReference type="ChEBI" id="CHEBI:57705"/>
    </ligand>
</feature>
<dbReference type="PANTHER" id="PTHR21015:SF22">
    <property type="entry name" value="GLYCOSYLTRANSFERASE"/>
    <property type="match status" value="1"/>
</dbReference>
<dbReference type="UniPathway" id="UPA00219"/>
<evidence type="ECO:0000259" key="12">
    <source>
        <dbReference type="Pfam" id="PF04101"/>
    </source>
</evidence>
<evidence type="ECO:0000259" key="11">
    <source>
        <dbReference type="Pfam" id="PF03033"/>
    </source>
</evidence>
<feature type="binding site" evidence="10">
    <location>
        <position position="127"/>
    </location>
    <ligand>
        <name>UDP-N-acetyl-alpha-D-glucosamine</name>
        <dbReference type="ChEBI" id="CHEBI:57705"/>
    </ligand>
</feature>
<comment type="subcellular location">
    <subcellularLocation>
        <location evidence="10">Cell membrane</location>
        <topology evidence="10">Peripheral membrane protein</topology>
        <orientation evidence="10">Cytoplasmic side</orientation>
    </subcellularLocation>
</comment>
<feature type="binding site" evidence="10">
    <location>
        <position position="193"/>
    </location>
    <ligand>
        <name>UDP-N-acetyl-alpha-D-glucosamine</name>
        <dbReference type="ChEBI" id="CHEBI:57705"/>
    </ligand>
</feature>
<dbReference type="InterPro" id="IPR007235">
    <property type="entry name" value="Glyco_trans_28_C"/>
</dbReference>
<keyword evidence="1 10" id="KW-1003">Cell membrane</keyword>
<evidence type="ECO:0000313" key="13">
    <source>
        <dbReference type="EMBL" id="SFH55065.1"/>
    </source>
</evidence>
<evidence type="ECO:0000256" key="5">
    <source>
        <dbReference type="ARBA" id="ARBA00022960"/>
    </source>
</evidence>
<keyword evidence="5 10" id="KW-0133">Cell shape</keyword>
<dbReference type="Proteomes" id="UP000199518">
    <property type="component" value="Unassembled WGS sequence"/>
</dbReference>
<dbReference type="NCBIfam" id="TIGR01133">
    <property type="entry name" value="murG"/>
    <property type="match status" value="1"/>
</dbReference>
<evidence type="ECO:0000313" key="14">
    <source>
        <dbReference type="Proteomes" id="UP000199518"/>
    </source>
</evidence>
<dbReference type="GO" id="GO:0005886">
    <property type="term" value="C:plasma membrane"/>
    <property type="evidence" value="ECO:0007669"/>
    <property type="project" value="UniProtKB-SubCell"/>
</dbReference>
<gene>
    <name evidence="10" type="primary">murG</name>
    <name evidence="13" type="ORF">SAMN05421753_101124</name>
</gene>
<keyword evidence="4 10" id="KW-0808">Transferase</keyword>
<accession>A0A1I3AYB6</accession>
<dbReference type="OrthoDB" id="9808936at2"/>
<comment type="pathway">
    <text evidence="10">Cell wall biogenesis; peptidoglycan biosynthesis.</text>
</comment>
<feature type="domain" description="Glycosyl transferase family 28 C-terminal" evidence="12">
    <location>
        <begin position="187"/>
        <end position="333"/>
    </location>
</feature>
<keyword evidence="14" id="KW-1185">Reference proteome</keyword>
<dbReference type="GO" id="GO:0051991">
    <property type="term" value="F:UDP-N-acetyl-D-glucosamine:N-acetylmuramoyl-L-alanyl-D-glutamyl-meso-2,6-diaminopimelyl-D-alanyl-D-alanine-diphosphoundecaprenol 4-beta-N-acetylglucosaminlytransferase activity"/>
    <property type="evidence" value="ECO:0007669"/>
    <property type="project" value="RHEA"/>
</dbReference>
<keyword evidence="3 10" id="KW-0328">Glycosyltransferase</keyword>
<protein>
    <recommendedName>
        <fullName evidence="10">UDP-N-acetylglucosamine--N-acetylmuramyl-(pentapeptide) pyrophosphoryl-undecaprenol N-acetylglucosamine transferase</fullName>
        <ecNumber evidence="10">2.4.1.227</ecNumber>
    </recommendedName>
    <alternativeName>
        <fullName evidence="10">Undecaprenyl-PP-MurNAc-pentapeptide-UDPGlcNAc GlcNAc transferase</fullName>
    </alternativeName>
</protein>
<keyword evidence="7 10" id="KW-0472">Membrane</keyword>
<dbReference type="STRING" id="1576369.SAMN05421753_101124"/>
<keyword evidence="2 10" id="KW-0132">Cell division</keyword>
<dbReference type="InterPro" id="IPR006009">
    <property type="entry name" value="GlcNAc_MurG"/>
</dbReference>
<dbReference type="SUPFAM" id="SSF53756">
    <property type="entry name" value="UDP-Glycosyltransferase/glycogen phosphorylase"/>
    <property type="match status" value="1"/>
</dbReference>
<dbReference type="Pfam" id="PF04101">
    <property type="entry name" value="Glyco_tran_28_C"/>
    <property type="match status" value="1"/>
</dbReference>
<evidence type="ECO:0000256" key="8">
    <source>
        <dbReference type="ARBA" id="ARBA00023306"/>
    </source>
</evidence>
<evidence type="ECO:0000256" key="6">
    <source>
        <dbReference type="ARBA" id="ARBA00022984"/>
    </source>
</evidence>
<dbReference type="HAMAP" id="MF_00033">
    <property type="entry name" value="MurG"/>
    <property type="match status" value="1"/>
</dbReference>
<dbReference type="GO" id="GO:0071555">
    <property type="term" value="P:cell wall organization"/>
    <property type="evidence" value="ECO:0007669"/>
    <property type="project" value="UniProtKB-KW"/>
</dbReference>
<dbReference type="InterPro" id="IPR004276">
    <property type="entry name" value="GlycoTrans_28_N"/>
</dbReference>
<feature type="binding site" evidence="10">
    <location>
        <begin position="13"/>
        <end position="15"/>
    </location>
    <ligand>
        <name>UDP-N-acetyl-alpha-D-glucosamine</name>
        <dbReference type="ChEBI" id="CHEBI:57705"/>
    </ligand>
</feature>
<dbReference type="Gene3D" id="3.40.50.2000">
    <property type="entry name" value="Glycogen Phosphorylase B"/>
    <property type="match status" value="2"/>
</dbReference>
<comment type="caution">
    <text evidence="10">Lacks conserved residue(s) required for the propagation of feature annotation.</text>
</comment>
<evidence type="ECO:0000256" key="3">
    <source>
        <dbReference type="ARBA" id="ARBA00022676"/>
    </source>
</evidence>
<evidence type="ECO:0000256" key="9">
    <source>
        <dbReference type="ARBA" id="ARBA00023316"/>
    </source>
</evidence>
<dbReference type="RefSeq" id="WP_092046919.1">
    <property type="nucleotide sequence ID" value="NZ_FOQD01000001.1"/>
</dbReference>
<comment type="similarity">
    <text evidence="10">Belongs to the glycosyltransferase 28 family. MurG subfamily.</text>
</comment>